<dbReference type="PANTHER" id="PTHR30466">
    <property type="entry name" value="FLAVIN REDUCTASE"/>
    <property type="match status" value="1"/>
</dbReference>
<dbReference type="Proteomes" id="UP000284202">
    <property type="component" value="Unassembled WGS sequence"/>
</dbReference>
<evidence type="ECO:0000259" key="3">
    <source>
        <dbReference type="SMART" id="SM00903"/>
    </source>
</evidence>
<dbReference type="Pfam" id="PF01613">
    <property type="entry name" value="Flavin_Reduct"/>
    <property type="match status" value="1"/>
</dbReference>
<dbReference type="AlphaFoldDB" id="A0A418STZ8"/>
<dbReference type="SUPFAM" id="SSF50475">
    <property type="entry name" value="FMN-binding split barrel"/>
    <property type="match status" value="1"/>
</dbReference>
<dbReference type="PANTHER" id="PTHR30466:SF11">
    <property type="entry name" value="FLAVIN-DEPENDENT MONOOXYGENASE, REDUCTASE SUBUNIT HSAB"/>
    <property type="match status" value="1"/>
</dbReference>
<dbReference type="SMART" id="SM00903">
    <property type="entry name" value="Flavin_Reduct"/>
    <property type="match status" value="1"/>
</dbReference>
<dbReference type="InterPro" id="IPR050268">
    <property type="entry name" value="NADH-dep_flavin_reductase"/>
</dbReference>
<dbReference type="GO" id="GO:0042602">
    <property type="term" value="F:riboflavin reductase (NADPH) activity"/>
    <property type="evidence" value="ECO:0007669"/>
    <property type="project" value="TreeGrafter"/>
</dbReference>
<dbReference type="OrthoDB" id="9792858at2"/>
<dbReference type="EMBL" id="QZCG01000008">
    <property type="protein sequence ID" value="RJE84456.1"/>
    <property type="molecule type" value="Genomic_DNA"/>
</dbReference>
<dbReference type="InterPro" id="IPR002563">
    <property type="entry name" value="Flavin_Rdtase-like_dom"/>
</dbReference>
<dbReference type="InterPro" id="IPR012349">
    <property type="entry name" value="Split_barrel_FMN-bd"/>
</dbReference>
<reference evidence="5" key="1">
    <citation type="submission" date="2018-09" db="EMBL/GenBank/DDBJ databases">
        <title>Acidovorax cavernicola nov. sp. isolated from Gruta de las Maravillas (Aracena, Spain).</title>
        <authorList>
            <person name="Jurado V."/>
            <person name="Gutierrez-Patricio S."/>
            <person name="Gonzalez-Pimentel J.L."/>
            <person name="Miller A.Z."/>
            <person name="Laiz L."/>
            <person name="Saiz-Jimenez C."/>
        </authorList>
    </citation>
    <scope>NUCLEOTIDE SEQUENCE [LARGE SCALE GENOMIC DNA]</scope>
    <source>
        <strain evidence="5">1011MAR3C25</strain>
    </source>
</reference>
<accession>A0A418STZ8</accession>
<dbReference type="GO" id="GO:0010181">
    <property type="term" value="F:FMN binding"/>
    <property type="evidence" value="ECO:0007669"/>
    <property type="project" value="InterPro"/>
</dbReference>
<feature type="domain" description="Flavin reductase like" evidence="3">
    <location>
        <begin position="17"/>
        <end position="161"/>
    </location>
</feature>
<organism evidence="4 5">
    <name type="scientific">Paracoccus onubensis</name>
    <dbReference type="NCBI Taxonomy" id="1675788"/>
    <lineage>
        <taxon>Bacteria</taxon>
        <taxon>Pseudomonadati</taxon>
        <taxon>Pseudomonadota</taxon>
        <taxon>Alphaproteobacteria</taxon>
        <taxon>Rhodobacterales</taxon>
        <taxon>Paracoccaceae</taxon>
        <taxon>Paracoccus</taxon>
    </lineage>
</organism>
<protein>
    <submittedName>
        <fullName evidence="4">Flavin reductase</fullName>
    </submittedName>
</protein>
<name>A0A418STZ8_9RHOB</name>
<comment type="similarity">
    <text evidence="1">Belongs to the non-flavoprotein flavin reductase family.</text>
</comment>
<dbReference type="RefSeq" id="WP_119749349.1">
    <property type="nucleotide sequence ID" value="NZ_QZCG01000008.1"/>
</dbReference>
<comment type="caution">
    <text evidence="4">The sequence shown here is derived from an EMBL/GenBank/DDBJ whole genome shotgun (WGS) entry which is preliminary data.</text>
</comment>
<sequence>MSDHTSNITSGLFREVLGQYPTGVVAVTGLGGDGQPAGMILGSFGSVSLEPPLVSFMPGKTSSSWSRLAPLQHYCINILGADQKDICRILTSKSPDRFKKLPWASSARGNPMIADSLAYIECRREAVLDAGDHRIVLCRVETLSAGAPGTPLLFYRGGYGTFTDHPPATHETGPVDMVD</sequence>
<proteinExistence type="inferred from homology"/>
<evidence type="ECO:0000313" key="5">
    <source>
        <dbReference type="Proteomes" id="UP000284202"/>
    </source>
</evidence>
<gene>
    <name evidence="4" type="ORF">D3P04_12425</name>
</gene>
<dbReference type="Gene3D" id="2.30.110.10">
    <property type="entry name" value="Electron Transport, Fmn-binding Protein, Chain A"/>
    <property type="match status" value="1"/>
</dbReference>
<evidence type="ECO:0000313" key="4">
    <source>
        <dbReference type="EMBL" id="RJE84456.1"/>
    </source>
</evidence>
<keyword evidence="2" id="KW-0560">Oxidoreductase</keyword>
<evidence type="ECO:0000256" key="2">
    <source>
        <dbReference type="ARBA" id="ARBA00023002"/>
    </source>
</evidence>
<keyword evidence="5" id="KW-1185">Reference proteome</keyword>
<evidence type="ECO:0000256" key="1">
    <source>
        <dbReference type="ARBA" id="ARBA00008898"/>
    </source>
</evidence>